<protein>
    <submittedName>
        <fullName evidence="2">Uncharacterized protein</fullName>
    </submittedName>
</protein>
<reference evidence="2 3" key="1">
    <citation type="journal article" date="2018" name="Mol. Plant">
        <title>The genome of Artemisia annua provides insight into the evolution of Asteraceae family and artemisinin biosynthesis.</title>
        <authorList>
            <person name="Shen Q."/>
            <person name="Zhang L."/>
            <person name="Liao Z."/>
            <person name="Wang S."/>
            <person name="Yan T."/>
            <person name="Shi P."/>
            <person name="Liu M."/>
            <person name="Fu X."/>
            <person name="Pan Q."/>
            <person name="Wang Y."/>
            <person name="Lv Z."/>
            <person name="Lu X."/>
            <person name="Zhang F."/>
            <person name="Jiang W."/>
            <person name="Ma Y."/>
            <person name="Chen M."/>
            <person name="Hao X."/>
            <person name="Li L."/>
            <person name="Tang Y."/>
            <person name="Lv G."/>
            <person name="Zhou Y."/>
            <person name="Sun X."/>
            <person name="Brodelius P.E."/>
            <person name="Rose J.K.C."/>
            <person name="Tang K."/>
        </authorList>
    </citation>
    <scope>NUCLEOTIDE SEQUENCE [LARGE SCALE GENOMIC DNA]</scope>
    <source>
        <strain evidence="3">cv. Huhao1</strain>
        <tissue evidence="2">Leaf</tissue>
    </source>
</reference>
<accession>A0A2U1M858</accession>
<evidence type="ECO:0000256" key="1">
    <source>
        <dbReference type="SAM" id="MobiDB-lite"/>
    </source>
</evidence>
<dbReference type="AlphaFoldDB" id="A0A2U1M858"/>
<evidence type="ECO:0000313" key="2">
    <source>
        <dbReference type="EMBL" id="PWA57442.1"/>
    </source>
</evidence>
<organism evidence="2 3">
    <name type="scientific">Artemisia annua</name>
    <name type="common">Sweet wormwood</name>
    <dbReference type="NCBI Taxonomy" id="35608"/>
    <lineage>
        <taxon>Eukaryota</taxon>
        <taxon>Viridiplantae</taxon>
        <taxon>Streptophyta</taxon>
        <taxon>Embryophyta</taxon>
        <taxon>Tracheophyta</taxon>
        <taxon>Spermatophyta</taxon>
        <taxon>Magnoliopsida</taxon>
        <taxon>eudicotyledons</taxon>
        <taxon>Gunneridae</taxon>
        <taxon>Pentapetalae</taxon>
        <taxon>asterids</taxon>
        <taxon>campanulids</taxon>
        <taxon>Asterales</taxon>
        <taxon>Asteraceae</taxon>
        <taxon>Asteroideae</taxon>
        <taxon>Anthemideae</taxon>
        <taxon>Artemisiinae</taxon>
        <taxon>Artemisia</taxon>
    </lineage>
</organism>
<evidence type="ECO:0000313" key="3">
    <source>
        <dbReference type="Proteomes" id="UP000245207"/>
    </source>
</evidence>
<gene>
    <name evidence="2" type="ORF">CTI12_AA407630</name>
</gene>
<dbReference type="EMBL" id="PKPP01006160">
    <property type="protein sequence ID" value="PWA57442.1"/>
    <property type="molecule type" value="Genomic_DNA"/>
</dbReference>
<name>A0A2U1M858_ARTAN</name>
<feature type="region of interest" description="Disordered" evidence="1">
    <location>
        <begin position="56"/>
        <end position="81"/>
    </location>
</feature>
<keyword evidence="3" id="KW-1185">Reference proteome</keyword>
<comment type="caution">
    <text evidence="2">The sequence shown here is derived from an EMBL/GenBank/DDBJ whole genome shotgun (WGS) entry which is preliminary data.</text>
</comment>
<proteinExistence type="predicted"/>
<dbReference type="Proteomes" id="UP000245207">
    <property type="component" value="Unassembled WGS sequence"/>
</dbReference>
<sequence length="81" mass="8797">MAAIKLSVQVATIVQKELGDLPKSMYATVKNPFSQLKCELCSAYSAFLPKDEATLTPFPQEASTDPEDKTVTQASKKAKCD</sequence>